<proteinExistence type="predicted"/>
<dbReference type="SUPFAM" id="SSF48371">
    <property type="entry name" value="ARM repeat"/>
    <property type="match status" value="1"/>
</dbReference>
<evidence type="ECO:0000313" key="8">
    <source>
        <dbReference type="Proteomes" id="UP000228380"/>
    </source>
</evidence>
<dbReference type="AlphaFoldDB" id="A0A8B9APJ2"/>
<dbReference type="InterPro" id="IPR016024">
    <property type="entry name" value="ARM-type_fold"/>
</dbReference>
<dbReference type="PANTHER" id="PTHR22928">
    <property type="entry name" value="TELOMERE-ASSOCIATED PROTEIN RIF1"/>
    <property type="match status" value="1"/>
</dbReference>
<feature type="domain" description="Telomere-associated protein Rif1 N-terminal" evidence="7">
    <location>
        <begin position="50"/>
        <end position="303"/>
    </location>
</feature>
<evidence type="ECO:0000259" key="7">
    <source>
        <dbReference type="Pfam" id="PF12231"/>
    </source>
</evidence>
<reference evidence="9" key="2">
    <citation type="submission" date="2025-08" db="UniProtKB">
        <authorList>
            <consortium name="RefSeq"/>
        </authorList>
    </citation>
    <scope>IDENTIFICATION</scope>
    <source>
        <tissue evidence="9">Young leaves</tissue>
    </source>
</reference>
<dbReference type="InterPro" id="IPR022031">
    <property type="entry name" value="Rif1_N"/>
</dbReference>
<accession>A0A8B9APJ2</accession>
<evidence type="ECO:0000313" key="9">
    <source>
        <dbReference type="RefSeq" id="XP_038987497.1"/>
    </source>
</evidence>
<evidence type="ECO:0000256" key="2">
    <source>
        <dbReference type="ARBA" id="ARBA00004574"/>
    </source>
</evidence>
<dbReference type="Pfam" id="PF12231">
    <property type="entry name" value="Rif1_N"/>
    <property type="match status" value="1"/>
</dbReference>
<gene>
    <name evidence="9" type="primary">LOC103719546</name>
</gene>
<keyword evidence="4" id="KW-0779">Telomere</keyword>
<dbReference type="GO" id="GO:0000723">
    <property type="term" value="P:telomere maintenance"/>
    <property type="evidence" value="ECO:0007669"/>
    <property type="project" value="TreeGrafter"/>
</dbReference>
<dbReference type="RefSeq" id="XP_038987497.1">
    <property type="nucleotide sequence ID" value="XM_039131569.1"/>
</dbReference>
<organism evidence="8 9">
    <name type="scientific">Phoenix dactylifera</name>
    <name type="common">Date palm</name>
    <dbReference type="NCBI Taxonomy" id="42345"/>
    <lineage>
        <taxon>Eukaryota</taxon>
        <taxon>Viridiplantae</taxon>
        <taxon>Streptophyta</taxon>
        <taxon>Embryophyta</taxon>
        <taxon>Tracheophyta</taxon>
        <taxon>Spermatophyta</taxon>
        <taxon>Magnoliopsida</taxon>
        <taxon>Liliopsida</taxon>
        <taxon>Arecaceae</taxon>
        <taxon>Coryphoideae</taxon>
        <taxon>Phoeniceae</taxon>
        <taxon>Phoenix</taxon>
    </lineage>
</organism>
<comment type="subcellular location">
    <subcellularLocation>
        <location evidence="2">Chromosome</location>
        <location evidence="2">Telomere</location>
    </subcellularLocation>
    <subcellularLocation>
        <location evidence="1">Nucleus</location>
    </subcellularLocation>
</comment>
<keyword evidence="5" id="KW-0539">Nucleus</keyword>
<evidence type="ECO:0000256" key="6">
    <source>
        <dbReference type="ARBA" id="ARBA00023306"/>
    </source>
</evidence>
<dbReference type="GeneID" id="103719546"/>
<evidence type="ECO:0000256" key="5">
    <source>
        <dbReference type="ARBA" id="ARBA00023242"/>
    </source>
</evidence>
<evidence type="ECO:0000256" key="3">
    <source>
        <dbReference type="ARBA" id="ARBA00022454"/>
    </source>
</evidence>
<dbReference type="InterPro" id="IPR011989">
    <property type="entry name" value="ARM-like"/>
</dbReference>
<dbReference type="OrthoDB" id="5399929at2759"/>
<protein>
    <submittedName>
        <fullName evidence="9">Uncharacterized protein LOC103719546</fullName>
    </submittedName>
</protein>
<evidence type="ECO:0000256" key="4">
    <source>
        <dbReference type="ARBA" id="ARBA00022895"/>
    </source>
</evidence>
<evidence type="ECO:0000256" key="1">
    <source>
        <dbReference type="ARBA" id="ARBA00004123"/>
    </source>
</evidence>
<keyword evidence="6" id="KW-0131">Cell cycle</keyword>
<name>A0A8B9APJ2_PHODC</name>
<dbReference type="KEGG" id="pda:103719546"/>
<dbReference type="Gene3D" id="1.25.10.10">
    <property type="entry name" value="Leucine-rich Repeat Variant"/>
    <property type="match status" value="1"/>
</dbReference>
<dbReference type="GO" id="GO:0000781">
    <property type="term" value="C:chromosome, telomeric region"/>
    <property type="evidence" value="ECO:0007669"/>
    <property type="project" value="UniProtKB-SubCell"/>
</dbReference>
<dbReference type="Proteomes" id="UP000228380">
    <property type="component" value="Chromosome 1"/>
</dbReference>
<dbReference type="GO" id="GO:0005634">
    <property type="term" value="C:nucleus"/>
    <property type="evidence" value="ECO:0007669"/>
    <property type="project" value="UniProtKB-SubCell"/>
</dbReference>
<keyword evidence="3" id="KW-0158">Chromosome</keyword>
<keyword evidence="8" id="KW-1185">Reference proteome</keyword>
<reference evidence="8" key="1">
    <citation type="journal article" date="2019" name="Nat. Commun.">
        <title>Genome-wide association mapping of date palm fruit traits.</title>
        <authorList>
            <person name="Hazzouri K.M."/>
            <person name="Gros-Balthazard M."/>
            <person name="Flowers J.M."/>
            <person name="Copetti D."/>
            <person name="Lemansour A."/>
            <person name="Lebrun M."/>
            <person name="Masmoudi K."/>
            <person name="Ferrand S."/>
            <person name="Dhar M.I."/>
            <person name="Fresquez Z.A."/>
            <person name="Rosas U."/>
            <person name="Zhang J."/>
            <person name="Talag J."/>
            <person name="Lee S."/>
            <person name="Kudrna D."/>
            <person name="Powell R.F."/>
            <person name="Leitch I.J."/>
            <person name="Krueger R.R."/>
            <person name="Wing R.A."/>
            <person name="Amiri K.M.A."/>
            <person name="Purugganan M.D."/>
        </authorList>
    </citation>
    <scope>NUCLEOTIDE SEQUENCE [LARGE SCALE GENOMIC DNA]</scope>
    <source>
        <strain evidence="8">cv. Khalas</strain>
    </source>
</reference>
<sequence>MAEALLRREIEEIKTLADRSMAYAALLHLQHCSADDPSSMEALSLCSPSLIPLLLSDIHRQDEEIASQALKCLGFMLYHPSLVPTFSEGVARVVLESLVKLIKTTRMKAVCNLGAWCISVQQLGAAFVEFSIDSLLSAVVHALDNSFGSLSTTFEAMQAVMKLATQLGGHMRDMTNIWVPPVYRRLISTDKRERNMAERCLLKTKSIICPPPLLLSKAVILDLKQKLIPSMMDGIHDHRRKVHMIQAWGWYIRLLGSDALSDRHLVNKMLKIPEQTFSDPDPQIQIASLVAWECLVDALLPLQTIDLLMKTPQDVIQRTGPTPSTASWRLCDDKINCLLKRIKVMMMPLRGIISSKCDISVHSCCLSTWHYLLHKIDLVINHPSVIQATLWPILKAVFSRGPDHQSIGLWTSCVDLLDEFVLSKVKVGEMAMTAEEHSDNLVNKCTLAGSSINCKTSWKDFPVKWLLWDICNLDLLLEMIGTIVSPKLMETVTSENRIPAFNAALKIFRSVLQGVQLELKRLSAQYDWIQICLKTIFKFTKEVCENINLEENANQLLWTGLEFVKVIREELETSILASPLYRVSLDLKYIHDLQCSETIDYPNVSSLGVGSLAYMDMISPIDYTTILYLSVIAQLVLEKSDMDGIILAMEHSNILFCTVNPLINLHAIVFFLYMHLGKPVHGRLSWLPVWKFIAKGLKEHVDGVNDLSHLTTDGAIATYDAVHWFLSYPFLILLFPEKVFTSGSNGKPSEKWLISLESELELEPVIEAWKSLFDSYSHASQILTCSMNNFTEGLCELLARVHDENIGILQDSIESLKSKPQKSVTVSVYGEVVIHMLNHIQVLDVAISESKVSNKGSDNISPKNKGSDNCRQCSSIKNSLGLAARFLGLSLTFMKKNSLVEHEVISRVFTTMASFVGHLVLKQDILSFLEITSEPLAQWPSFCALICGKMHQGNTICQLQRFWAQTLACLQRSQPSIVFDSLFLKDQVSLLQTALDHPHPPISGCSIAFWNATYGQKGYMEYPRCLLPVLNKLSRSGRINLPKNSPVIFAKNGCPLKEPRDASQRYGELMLQKRNPELDNTEDPENDNGYIDIVTKGLRIKRLKMSKHQKKPGGHQERVQGIHVPGPEVDVGFCQMSKHPQGKKELRKPEHILEMLKRASFL</sequence>
<dbReference type="PANTHER" id="PTHR22928:SF3">
    <property type="entry name" value="TELOMERE-ASSOCIATED PROTEIN RIF1"/>
    <property type="match status" value="1"/>
</dbReference>